<keyword evidence="9" id="KW-1185">Reference proteome</keyword>
<dbReference type="InterPro" id="IPR015590">
    <property type="entry name" value="Aldehyde_DH_dom"/>
</dbReference>
<dbReference type="EMBL" id="LBBL01000432">
    <property type="protein sequence ID" value="KKF92388.1"/>
    <property type="molecule type" value="Genomic_DNA"/>
</dbReference>
<dbReference type="Proteomes" id="UP000034841">
    <property type="component" value="Unassembled WGS sequence"/>
</dbReference>
<dbReference type="Pfam" id="PF00171">
    <property type="entry name" value="Aldedh"/>
    <property type="match status" value="1"/>
</dbReference>
<dbReference type="Gene3D" id="3.40.605.10">
    <property type="entry name" value="Aldehyde Dehydrogenase, Chain A, domain 1"/>
    <property type="match status" value="1"/>
</dbReference>
<dbReference type="InterPro" id="IPR016162">
    <property type="entry name" value="Ald_DH_N"/>
</dbReference>
<dbReference type="GO" id="GO:0004029">
    <property type="term" value="F:aldehyde dehydrogenase (NAD+) activity"/>
    <property type="evidence" value="ECO:0007669"/>
    <property type="project" value="UniProtKB-EC"/>
</dbReference>
<comment type="catalytic activity">
    <reaction evidence="4">
        <text>an aldehyde + NAD(+) + H2O = a carboxylate + NADH + 2 H(+)</text>
        <dbReference type="Rhea" id="RHEA:16185"/>
        <dbReference type="ChEBI" id="CHEBI:15377"/>
        <dbReference type="ChEBI" id="CHEBI:15378"/>
        <dbReference type="ChEBI" id="CHEBI:17478"/>
        <dbReference type="ChEBI" id="CHEBI:29067"/>
        <dbReference type="ChEBI" id="CHEBI:57540"/>
        <dbReference type="ChEBI" id="CHEBI:57945"/>
        <dbReference type="EC" id="1.2.1.3"/>
    </reaction>
</comment>
<dbReference type="InterPro" id="IPR029510">
    <property type="entry name" value="Ald_DH_CS_GLU"/>
</dbReference>
<dbReference type="PANTHER" id="PTHR11699">
    <property type="entry name" value="ALDEHYDE DEHYDROGENASE-RELATED"/>
    <property type="match status" value="1"/>
</dbReference>
<dbReference type="OrthoDB" id="310895at2759"/>
<evidence type="ECO:0000256" key="4">
    <source>
        <dbReference type="ARBA" id="ARBA00049194"/>
    </source>
</evidence>
<dbReference type="SUPFAM" id="SSF53720">
    <property type="entry name" value="ALDH-like"/>
    <property type="match status" value="1"/>
</dbReference>
<evidence type="ECO:0000256" key="5">
    <source>
        <dbReference type="PROSITE-ProRule" id="PRU10007"/>
    </source>
</evidence>
<evidence type="ECO:0000259" key="7">
    <source>
        <dbReference type="Pfam" id="PF00171"/>
    </source>
</evidence>
<evidence type="ECO:0000256" key="3">
    <source>
        <dbReference type="ARBA" id="ARBA00024226"/>
    </source>
</evidence>
<evidence type="ECO:0000313" key="9">
    <source>
        <dbReference type="Proteomes" id="UP000034841"/>
    </source>
</evidence>
<keyword evidence="2 6" id="KW-0560">Oxidoreductase</keyword>
<gene>
    <name evidence="8" type="primary">ALDH10A9</name>
    <name evidence="8" type="ORF">CFO_g5259</name>
</gene>
<dbReference type="PROSITE" id="PS00687">
    <property type="entry name" value="ALDEHYDE_DEHYDR_GLU"/>
    <property type="match status" value="1"/>
</dbReference>
<accession>A0A0F8BJE4</accession>
<evidence type="ECO:0000256" key="1">
    <source>
        <dbReference type="ARBA" id="ARBA00009986"/>
    </source>
</evidence>
<dbReference type="InterPro" id="IPR016161">
    <property type="entry name" value="Ald_DH/histidinol_DH"/>
</dbReference>
<evidence type="ECO:0000256" key="2">
    <source>
        <dbReference type="ARBA" id="ARBA00023002"/>
    </source>
</evidence>
<sequence length="528" mass="56306">MNSQSSEALRNQAQLMWVGGKEVPGSGPVIPVVDPSLGRPIDFVHSAGIDDVNKAVEVGHAAYNTGIWSRASRHTRAQTLDNAAISIMRNIDILTEMEVTQTGRPIREMAAQVPTMVKWFQYYAALLRTEERSVLPTNGSVHNWVDRVPLGVVVLITPFNHPLLIAVKKLAPALAAGNSVILKPSELAPVTSLLIARLLSDAGIPDGVISVIPGYGPTTGQALAQHPLVRKVDITGGTMAGRSIGALIGGSLTPLTAELGGNAPVIVLEKANIEAAVNGVMFGSFMATGQSCIAATRIIVQESILDEFLQKLVVKATSIVPRIGSPRNANSMMGPIISKEQFDRICKLVDDTDASGHATVLCGGVRLTGKSLLDSINLDTGYFYGPTVLASNPAHSRAVLNTRLWKEEVFGPVIVVVGCESEDEAIKLANDSDYGLGAAVWTQDLSQAFRVTEKIEAGVVWVNTHHYNDPSSPLGAAKSSSGVGSESGKEAYYAYTRMKSTVINFASAENMLSTEDWFRDDLPPVQYG</sequence>
<evidence type="ECO:0000313" key="8">
    <source>
        <dbReference type="EMBL" id="KKF92388.1"/>
    </source>
</evidence>
<dbReference type="AlphaFoldDB" id="A0A0F8BJE4"/>
<comment type="caution">
    <text evidence="8">The sequence shown here is derived from an EMBL/GenBank/DDBJ whole genome shotgun (WGS) entry which is preliminary data.</text>
</comment>
<comment type="similarity">
    <text evidence="1 6">Belongs to the aldehyde dehydrogenase family.</text>
</comment>
<name>A0A0F8BJE4_CERFI</name>
<dbReference type="PROSITE" id="PS00070">
    <property type="entry name" value="ALDEHYDE_DEHYDR_CYS"/>
    <property type="match status" value="1"/>
</dbReference>
<dbReference type="FunFam" id="3.40.309.10:FF:000009">
    <property type="entry name" value="Aldehyde dehydrogenase A"/>
    <property type="match status" value="1"/>
</dbReference>
<organism evidence="8 9">
    <name type="scientific">Ceratocystis fimbriata f. sp. platani</name>
    <dbReference type="NCBI Taxonomy" id="88771"/>
    <lineage>
        <taxon>Eukaryota</taxon>
        <taxon>Fungi</taxon>
        <taxon>Dikarya</taxon>
        <taxon>Ascomycota</taxon>
        <taxon>Pezizomycotina</taxon>
        <taxon>Sordariomycetes</taxon>
        <taxon>Hypocreomycetidae</taxon>
        <taxon>Microascales</taxon>
        <taxon>Ceratocystidaceae</taxon>
        <taxon>Ceratocystis</taxon>
    </lineage>
</organism>
<feature type="domain" description="Aldehyde dehydrogenase" evidence="7">
    <location>
        <begin position="28"/>
        <end position="500"/>
    </location>
</feature>
<reference evidence="8 9" key="1">
    <citation type="submission" date="2015-04" db="EMBL/GenBank/DDBJ databases">
        <title>Genome sequence of Ceratocystis platani, a major pathogen of plane trees.</title>
        <authorList>
            <person name="Belbahri L."/>
        </authorList>
    </citation>
    <scope>NUCLEOTIDE SEQUENCE [LARGE SCALE GENOMIC DNA]</scope>
    <source>
        <strain evidence="8 9">CFO</strain>
    </source>
</reference>
<protein>
    <recommendedName>
        <fullName evidence="3">aldehyde dehydrogenase (NAD(+))</fullName>
        <ecNumber evidence="3">1.2.1.3</ecNumber>
    </recommendedName>
</protein>
<dbReference type="EC" id="1.2.1.3" evidence="3"/>
<dbReference type="InterPro" id="IPR016163">
    <property type="entry name" value="Ald_DH_C"/>
</dbReference>
<evidence type="ECO:0000256" key="6">
    <source>
        <dbReference type="RuleBase" id="RU003345"/>
    </source>
</evidence>
<dbReference type="FunFam" id="3.40.605.10:FF:000007">
    <property type="entry name" value="NAD/NADP-dependent betaine aldehyde dehydrogenase"/>
    <property type="match status" value="1"/>
</dbReference>
<dbReference type="Gene3D" id="3.40.309.10">
    <property type="entry name" value="Aldehyde Dehydrogenase, Chain A, domain 2"/>
    <property type="match status" value="1"/>
</dbReference>
<proteinExistence type="inferred from homology"/>
<feature type="active site" evidence="5">
    <location>
        <position position="258"/>
    </location>
</feature>
<dbReference type="InterPro" id="IPR016160">
    <property type="entry name" value="Ald_DH_CS_CYS"/>
</dbReference>